<gene>
    <name evidence="2" type="ORF">YALI1_C11862g</name>
</gene>
<dbReference type="AlphaFoldDB" id="A0A1H6PTW0"/>
<feature type="region of interest" description="Disordered" evidence="1">
    <location>
        <begin position="239"/>
        <end position="258"/>
    </location>
</feature>
<dbReference type="InterPro" id="IPR012677">
    <property type="entry name" value="Nucleotide-bd_a/b_plait_sf"/>
</dbReference>
<dbReference type="PANTHER" id="PTHR32343">
    <property type="entry name" value="SERINE/ARGININE-RICH SPLICING FACTOR"/>
    <property type="match status" value="1"/>
</dbReference>
<dbReference type="SUPFAM" id="SSF54928">
    <property type="entry name" value="RNA-binding domain, RBD"/>
    <property type="match status" value="1"/>
</dbReference>
<feature type="compositionally biased region" description="Basic and acidic residues" evidence="1">
    <location>
        <begin position="80"/>
        <end position="101"/>
    </location>
</feature>
<evidence type="ECO:0000313" key="3">
    <source>
        <dbReference type="Proteomes" id="UP000182444"/>
    </source>
</evidence>
<dbReference type="VEuPathDB" id="FungiDB:YALI0_C08635g"/>
<proteinExistence type="predicted"/>
<evidence type="ECO:0000313" key="2">
    <source>
        <dbReference type="EMBL" id="AOW02536.1"/>
    </source>
</evidence>
<name>A0A1H6PTW0_YARLL</name>
<dbReference type="eggNOG" id="ENOG502S19D">
    <property type="taxonomic scope" value="Eukaryota"/>
</dbReference>
<dbReference type="InterPro" id="IPR000504">
    <property type="entry name" value="RRM_dom"/>
</dbReference>
<dbReference type="OrthoDB" id="7763451at2759"/>
<accession>A0A1H6PTW0</accession>
<sequence length="258" mass="28674">MSYNITAKGVSPTTSKAEIKKYFSFCGKVKSVTIDEETHTATVTFANLEAVRTALLIADGQIGDSKVSIEVDDATLKKLDEPRATETVESDSKTQDEKKPSTADSNDDAADGARTPESISQELKPRAAILAEMLSNGYVLSDKVLERAIDYDKEHGITAKFTNYLTDLDKKYHVVDKAQATDQAYGITARLQKYWEDALNTSYGRKIREYYSEAAKEASDIHAEARRLADLKEQELAKQAEEKKDKITEVTDEKTEKA</sequence>
<dbReference type="SMART" id="SM00360">
    <property type="entry name" value="RRM"/>
    <property type="match status" value="1"/>
</dbReference>
<dbReference type="KEGG" id="yli:2909335"/>
<dbReference type="InterPro" id="IPR035979">
    <property type="entry name" value="RBD_domain_sf"/>
</dbReference>
<evidence type="ECO:0000256" key="1">
    <source>
        <dbReference type="SAM" id="MobiDB-lite"/>
    </source>
</evidence>
<organism evidence="2 3">
    <name type="scientific">Yarrowia lipolytica</name>
    <name type="common">Candida lipolytica</name>
    <dbReference type="NCBI Taxonomy" id="4952"/>
    <lineage>
        <taxon>Eukaryota</taxon>
        <taxon>Fungi</taxon>
        <taxon>Dikarya</taxon>
        <taxon>Ascomycota</taxon>
        <taxon>Saccharomycotina</taxon>
        <taxon>Dipodascomycetes</taxon>
        <taxon>Dipodascales</taxon>
        <taxon>Dipodascales incertae sedis</taxon>
        <taxon>Yarrowia</taxon>
    </lineage>
</organism>
<dbReference type="Proteomes" id="UP000182444">
    <property type="component" value="Chromosome 1C"/>
</dbReference>
<dbReference type="PANTHER" id="PTHR32343:SF10">
    <property type="entry name" value="RNA-BINDING REGION RNP-1 DOMAIN-CONTAINING PROTEIN"/>
    <property type="match status" value="1"/>
</dbReference>
<dbReference type="EMBL" id="CP017555">
    <property type="protein sequence ID" value="AOW02536.1"/>
    <property type="molecule type" value="Genomic_DNA"/>
</dbReference>
<dbReference type="GeneID" id="2909335"/>
<reference evidence="2 3" key="1">
    <citation type="journal article" date="2016" name="PLoS ONE">
        <title>Sequence Assembly of Yarrowia lipolytica Strain W29/CLIB89 Shows Transposable Element Diversity.</title>
        <authorList>
            <person name="Magnan C."/>
            <person name="Yu J."/>
            <person name="Chang I."/>
            <person name="Jahn E."/>
            <person name="Kanomata Y."/>
            <person name="Wu J."/>
            <person name="Zeller M."/>
            <person name="Oakes M."/>
            <person name="Baldi P."/>
            <person name="Sandmeyer S."/>
        </authorList>
    </citation>
    <scope>NUCLEOTIDE SEQUENCE [LARGE SCALE GENOMIC DNA]</scope>
    <source>
        <strain evidence="3">CLIB89(W29)</strain>
    </source>
</reference>
<dbReference type="Pfam" id="PF00076">
    <property type="entry name" value="RRM_1"/>
    <property type="match status" value="1"/>
</dbReference>
<protein>
    <submittedName>
        <fullName evidence="2">Uncharacterized protein</fullName>
    </submittedName>
</protein>
<dbReference type="Gene3D" id="3.30.70.330">
    <property type="match status" value="1"/>
</dbReference>
<dbReference type="VEuPathDB" id="FungiDB:YALI1_C11862g"/>
<dbReference type="GO" id="GO:0003723">
    <property type="term" value="F:RNA binding"/>
    <property type="evidence" value="ECO:0007669"/>
    <property type="project" value="InterPro"/>
</dbReference>
<dbReference type="RefSeq" id="XP_501607.2">
    <property type="nucleotide sequence ID" value="XM_501607.3"/>
</dbReference>
<feature type="region of interest" description="Disordered" evidence="1">
    <location>
        <begin position="80"/>
        <end position="121"/>
    </location>
</feature>